<name>A0A0T6DRM6_9GAMM</name>
<feature type="transmembrane region" description="Helical" evidence="1">
    <location>
        <begin position="6"/>
        <end position="28"/>
    </location>
</feature>
<accession>A0A0T6DRM6</accession>
<keyword evidence="1" id="KW-1133">Transmembrane helix</keyword>
<evidence type="ECO:0000313" key="2">
    <source>
        <dbReference type="EMBL" id="KRU22531.1"/>
    </source>
</evidence>
<dbReference type="RefSeq" id="WP_058024686.1">
    <property type="nucleotide sequence ID" value="NZ_LNDJ01000064.1"/>
</dbReference>
<evidence type="ECO:0000313" key="3">
    <source>
        <dbReference type="Proteomes" id="UP000051202"/>
    </source>
</evidence>
<dbReference type="AlphaFoldDB" id="A0A0T6DRM6"/>
<keyword evidence="3" id="KW-1185">Reference proteome</keyword>
<keyword evidence="1" id="KW-0472">Membrane</keyword>
<feature type="transmembrane region" description="Helical" evidence="1">
    <location>
        <begin position="35"/>
        <end position="53"/>
    </location>
</feature>
<comment type="caution">
    <text evidence="2">The sequence shown here is derived from an EMBL/GenBank/DDBJ whole genome shotgun (WGS) entry which is preliminary data.</text>
</comment>
<reference evidence="2 3" key="1">
    <citation type="submission" date="2015-11" db="EMBL/GenBank/DDBJ databases">
        <title>Permanent draft genome of Psychrobacter piscatorii LQ58.</title>
        <authorList>
            <person name="Zhou M."/>
            <person name="Dong B."/>
            <person name="Liu Q."/>
        </authorList>
    </citation>
    <scope>NUCLEOTIDE SEQUENCE [LARGE SCALE GENOMIC DNA]</scope>
    <source>
        <strain evidence="2 3">LQ58</strain>
    </source>
</reference>
<organism evidence="2 3">
    <name type="scientific">Psychrobacter piscatorii</name>
    <dbReference type="NCBI Taxonomy" id="554343"/>
    <lineage>
        <taxon>Bacteria</taxon>
        <taxon>Pseudomonadati</taxon>
        <taxon>Pseudomonadota</taxon>
        <taxon>Gammaproteobacteria</taxon>
        <taxon>Moraxellales</taxon>
        <taxon>Moraxellaceae</taxon>
        <taxon>Psychrobacter</taxon>
    </lineage>
</organism>
<keyword evidence="1" id="KW-0812">Transmembrane</keyword>
<feature type="transmembrane region" description="Helical" evidence="1">
    <location>
        <begin position="73"/>
        <end position="98"/>
    </location>
</feature>
<evidence type="ECO:0000256" key="1">
    <source>
        <dbReference type="SAM" id="Phobius"/>
    </source>
</evidence>
<dbReference type="Proteomes" id="UP000051202">
    <property type="component" value="Unassembled WGS sequence"/>
</dbReference>
<dbReference type="EMBL" id="LNDJ01000064">
    <property type="protein sequence ID" value="KRU22531.1"/>
    <property type="molecule type" value="Genomic_DNA"/>
</dbReference>
<gene>
    <name evidence="2" type="ORF">AS194_07965</name>
</gene>
<protein>
    <submittedName>
        <fullName evidence="2">Uncharacterized protein</fullName>
    </submittedName>
</protein>
<proteinExistence type="predicted"/>
<sequence length="109" mass="12464">MIRLSYTLKCWALGITFFSVFYFMVVMSDPGFSKYIYMLALSTLLFPIAKRAVDVMIDFFTPDLDLFNGLLPSILINVVIWILTPFIVALTVIAFMLYSMGVLTEKMSH</sequence>